<reference evidence="21 22" key="1">
    <citation type="journal article" date="2019" name="Emerg. Microbes Infect.">
        <title>Comprehensive subspecies identification of 175 nontuberculous mycobacteria species based on 7547 genomic profiles.</title>
        <authorList>
            <person name="Matsumoto Y."/>
            <person name="Kinjo T."/>
            <person name="Motooka D."/>
            <person name="Nabeya D."/>
            <person name="Jung N."/>
            <person name="Uechi K."/>
            <person name="Horii T."/>
            <person name="Iida T."/>
            <person name="Fujita J."/>
            <person name="Nakamura S."/>
        </authorList>
    </citation>
    <scope>NUCLEOTIDE SEQUENCE [LARGE SCALE GENOMIC DNA]</scope>
    <source>
        <strain evidence="21 22">JCM 18538</strain>
    </source>
</reference>
<dbReference type="Proteomes" id="UP000467428">
    <property type="component" value="Chromosome"/>
</dbReference>
<keyword evidence="13 18" id="KW-1133">Transmembrane helix</keyword>
<comment type="subcellular location">
    <subcellularLocation>
        <location evidence="1">Cell inner membrane</location>
        <topology evidence="1">Multi-pass membrane protein</topology>
    </subcellularLocation>
</comment>
<keyword evidence="8" id="KW-0808">Transferase</keyword>
<comment type="similarity">
    <text evidence="3">Belongs to the CpsD/CapB family.</text>
</comment>
<evidence type="ECO:0000256" key="9">
    <source>
        <dbReference type="ARBA" id="ARBA00022692"/>
    </source>
</evidence>
<dbReference type="EC" id="2.7.10.2" evidence="5"/>
<dbReference type="AlphaFoldDB" id="A0A7I7RXM4"/>
<dbReference type="NCBIfam" id="TIGR01007">
    <property type="entry name" value="eps_fam"/>
    <property type="match status" value="1"/>
</dbReference>
<dbReference type="Pfam" id="PF02706">
    <property type="entry name" value="Wzz"/>
    <property type="match status" value="1"/>
</dbReference>
<dbReference type="FunFam" id="3.40.50.300:FF:000527">
    <property type="entry name" value="Tyrosine-protein kinase etk"/>
    <property type="match status" value="1"/>
</dbReference>
<organism evidence="21 22">
    <name type="scientific">Mycolicibacterium arabiense</name>
    <dbReference type="NCBI Taxonomy" id="1286181"/>
    <lineage>
        <taxon>Bacteria</taxon>
        <taxon>Bacillati</taxon>
        <taxon>Actinomycetota</taxon>
        <taxon>Actinomycetes</taxon>
        <taxon>Mycobacteriales</taxon>
        <taxon>Mycobacteriaceae</taxon>
        <taxon>Mycolicibacterium</taxon>
    </lineage>
</organism>
<keyword evidence="14 18" id="KW-0472">Membrane</keyword>
<evidence type="ECO:0000259" key="20">
    <source>
        <dbReference type="Pfam" id="PF13614"/>
    </source>
</evidence>
<evidence type="ECO:0000256" key="8">
    <source>
        <dbReference type="ARBA" id="ARBA00022679"/>
    </source>
</evidence>
<evidence type="ECO:0000256" key="3">
    <source>
        <dbReference type="ARBA" id="ARBA00007316"/>
    </source>
</evidence>
<dbReference type="EMBL" id="AP022593">
    <property type="protein sequence ID" value="BBY49372.1"/>
    <property type="molecule type" value="Genomic_DNA"/>
</dbReference>
<evidence type="ECO:0000313" key="21">
    <source>
        <dbReference type="EMBL" id="BBY49372.1"/>
    </source>
</evidence>
<dbReference type="SUPFAM" id="SSF52540">
    <property type="entry name" value="P-loop containing nucleoside triphosphate hydrolases"/>
    <property type="match status" value="1"/>
</dbReference>
<feature type="compositionally biased region" description="Polar residues" evidence="17">
    <location>
        <begin position="487"/>
        <end position="500"/>
    </location>
</feature>
<comment type="similarity">
    <text evidence="4">Belongs to the etk/wzc family.</text>
</comment>
<dbReference type="InterPro" id="IPR050445">
    <property type="entry name" value="Bact_polysacc_biosynth/exp"/>
</dbReference>
<comment type="catalytic activity">
    <reaction evidence="16">
        <text>L-tyrosyl-[protein] + ATP = O-phospho-L-tyrosyl-[protein] + ADP + H(+)</text>
        <dbReference type="Rhea" id="RHEA:10596"/>
        <dbReference type="Rhea" id="RHEA-COMP:10136"/>
        <dbReference type="Rhea" id="RHEA-COMP:20101"/>
        <dbReference type="ChEBI" id="CHEBI:15378"/>
        <dbReference type="ChEBI" id="CHEBI:30616"/>
        <dbReference type="ChEBI" id="CHEBI:46858"/>
        <dbReference type="ChEBI" id="CHEBI:61978"/>
        <dbReference type="ChEBI" id="CHEBI:456216"/>
        <dbReference type="EC" id="2.7.10.2"/>
    </reaction>
</comment>
<comment type="similarity">
    <text evidence="2">Belongs to the CpsC/CapA family.</text>
</comment>
<evidence type="ECO:0000256" key="18">
    <source>
        <dbReference type="SAM" id="Phobius"/>
    </source>
</evidence>
<geneLocation type="plasmid" evidence="22">
    <name>pjcm18538 dna</name>
</geneLocation>
<protein>
    <recommendedName>
        <fullName evidence="5">non-specific protein-tyrosine kinase</fullName>
        <ecNumber evidence="5">2.7.10.2</ecNumber>
    </recommendedName>
</protein>
<keyword evidence="6" id="KW-1003">Cell membrane</keyword>
<dbReference type="GO" id="GO:0042802">
    <property type="term" value="F:identical protein binding"/>
    <property type="evidence" value="ECO:0007669"/>
    <property type="project" value="UniProtKB-ARBA"/>
</dbReference>
<evidence type="ECO:0000259" key="19">
    <source>
        <dbReference type="Pfam" id="PF02706"/>
    </source>
</evidence>
<dbReference type="InterPro" id="IPR025669">
    <property type="entry name" value="AAA_dom"/>
</dbReference>
<feature type="region of interest" description="Disordered" evidence="17">
    <location>
        <begin position="449"/>
        <end position="508"/>
    </location>
</feature>
<name>A0A7I7RXM4_9MYCO</name>
<dbReference type="GO" id="GO:0005524">
    <property type="term" value="F:ATP binding"/>
    <property type="evidence" value="ECO:0007669"/>
    <property type="project" value="UniProtKB-KW"/>
</dbReference>
<evidence type="ECO:0000256" key="7">
    <source>
        <dbReference type="ARBA" id="ARBA00022519"/>
    </source>
</evidence>
<feature type="transmembrane region" description="Helical" evidence="18">
    <location>
        <begin position="12"/>
        <end position="34"/>
    </location>
</feature>
<evidence type="ECO:0000256" key="10">
    <source>
        <dbReference type="ARBA" id="ARBA00022741"/>
    </source>
</evidence>
<dbReference type="PANTHER" id="PTHR32309">
    <property type="entry name" value="TYROSINE-PROTEIN KINASE"/>
    <property type="match status" value="1"/>
</dbReference>
<keyword evidence="9 18" id="KW-0812">Transmembrane</keyword>
<dbReference type="Gene3D" id="3.40.50.300">
    <property type="entry name" value="P-loop containing nucleotide triphosphate hydrolases"/>
    <property type="match status" value="1"/>
</dbReference>
<dbReference type="GO" id="GO:0005886">
    <property type="term" value="C:plasma membrane"/>
    <property type="evidence" value="ECO:0007669"/>
    <property type="project" value="UniProtKB-SubCell"/>
</dbReference>
<evidence type="ECO:0000256" key="5">
    <source>
        <dbReference type="ARBA" id="ARBA00011903"/>
    </source>
</evidence>
<dbReference type="InterPro" id="IPR027417">
    <property type="entry name" value="P-loop_NTPase"/>
</dbReference>
<evidence type="ECO:0000256" key="13">
    <source>
        <dbReference type="ARBA" id="ARBA00022989"/>
    </source>
</evidence>
<evidence type="ECO:0000256" key="4">
    <source>
        <dbReference type="ARBA" id="ARBA00008883"/>
    </source>
</evidence>
<keyword evidence="10" id="KW-0547">Nucleotide-binding</keyword>
<keyword evidence="12" id="KW-0067">ATP-binding</keyword>
<evidence type="ECO:0000256" key="6">
    <source>
        <dbReference type="ARBA" id="ARBA00022475"/>
    </source>
</evidence>
<dbReference type="CDD" id="cd05387">
    <property type="entry name" value="BY-kinase"/>
    <property type="match status" value="1"/>
</dbReference>
<keyword evidence="11" id="KW-0418">Kinase</keyword>
<feature type="domain" description="Polysaccharide chain length determinant N-terminal" evidence="19">
    <location>
        <begin position="4"/>
        <end position="88"/>
    </location>
</feature>
<keyword evidence="15" id="KW-0829">Tyrosine-protein kinase</keyword>
<dbReference type="KEGG" id="marz:MARA_28400"/>
<dbReference type="GO" id="GO:0004715">
    <property type="term" value="F:non-membrane spanning protein tyrosine kinase activity"/>
    <property type="evidence" value="ECO:0007669"/>
    <property type="project" value="UniProtKB-EC"/>
</dbReference>
<evidence type="ECO:0000256" key="1">
    <source>
        <dbReference type="ARBA" id="ARBA00004429"/>
    </source>
</evidence>
<gene>
    <name evidence="21" type="ORF">MARA_28400</name>
</gene>
<dbReference type="PANTHER" id="PTHR32309:SF13">
    <property type="entry name" value="FERRIC ENTEROBACTIN TRANSPORT PROTEIN FEPE"/>
    <property type="match status" value="1"/>
</dbReference>
<dbReference type="Pfam" id="PF13614">
    <property type="entry name" value="AAA_31"/>
    <property type="match status" value="1"/>
</dbReference>
<dbReference type="InterPro" id="IPR003856">
    <property type="entry name" value="LPS_length_determ_N"/>
</dbReference>
<evidence type="ECO:0000256" key="2">
    <source>
        <dbReference type="ARBA" id="ARBA00006683"/>
    </source>
</evidence>
<dbReference type="RefSeq" id="WP_163919024.1">
    <property type="nucleotide sequence ID" value="NZ_AP022593.1"/>
</dbReference>
<evidence type="ECO:0000256" key="15">
    <source>
        <dbReference type="ARBA" id="ARBA00023137"/>
    </source>
</evidence>
<feature type="domain" description="AAA" evidence="20">
    <location>
        <begin position="263"/>
        <end position="402"/>
    </location>
</feature>
<evidence type="ECO:0000256" key="11">
    <source>
        <dbReference type="ARBA" id="ARBA00022777"/>
    </source>
</evidence>
<accession>A0A7I7RXM4</accession>
<keyword evidence="7" id="KW-0997">Cell inner membrane</keyword>
<evidence type="ECO:0000313" key="22">
    <source>
        <dbReference type="Proteomes" id="UP000467428"/>
    </source>
</evidence>
<evidence type="ECO:0000256" key="16">
    <source>
        <dbReference type="ARBA" id="ARBA00051245"/>
    </source>
</evidence>
<evidence type="ECO:0000256" key="12">
    <source>
        <dbReference type="ARBA" id="ARBA00022840"/>
    </source>
</evidence>
<evidence type="ECO:0000256" key="17">
    <source>
        <dbReference type="SAM" id="MobiDB-lite"/>
    </source>
</evidence>
<dbReference type="InterPro" id="IPR005702">
    <property type="entry name" value="Wzc-like_C"/>
</dbReference>
<keyword evidence="22" id="KW-1185">Reference proteome</keyword>
<proteinExistence type="inferred from homology"/>
<sequence>MKIQDFVKMLRSQWITVCVAVTVAVLGAVALTLLTTPLYQASTRLYVSAAGGASVAEMYQGNRLSQERVISYTELIMGETLAQRTIDKLGLDMEAETLRQHVKASAKPDTVLVDVDVLDESPVRARDIANALSDEFVSMVRELETPEDGSRPDARVVVEQRASLPTTPASPNWTLNLLAGLAIGLLAGTGLAILRGSLDNTVKDRESLEEMTGVGLVGSIPLDKERRTEPAISFGSDNSAIAEAFRKLRTNLQFLAVDHPPRVIVVTSSMPSEGKSTTAINIALALAEADHSVVLVDGDMRRPKLNEYLGLVGTVGLSTVLSGRASLSEVLQATKYPGLTVLTSGGTPPNPSELLGSLAAKKVLSELRAKFDFVIVDSSPLLAVTDAAILAAGSDGVLIMARFGQTKRDQLQHAVGNLEDVGARVLGAVFTMTPDRGSSSYSYSYYGDDASSRSRRAATPVESQDDAPTRAPTPELNAAPPKVDPPRQSNGVAVVPQTTSRHGHASAD</sequence>
<evidence type="ECO:0000256" key="14">
    <source>
        <dbReference type="ARBA" id="ARBA00023136"/>
    </source>
</evidence>